<comment type="caution">
    <text evidence="1">The sequence shown here is derived from an EMBL/GenBank/DDBJ whole genome shotgun (WGS) entry which is preliminary data.</text>
</comment>
<dbReference type="Proteomes" id="UP000237105">
    <property type="component" value="Unassembled WGS sequence"/>
</dbReference>
<dbReference type="EMBL" id="JXTB01000141">
    <property type="protein sequence ID" value="PON59302.1"/>
    <property type="molecule type" value="Genomic_DNA"/>
</dbReference>
<protein>
    <submittedName>
        <fullName evidence="1">Uncharacterized protein</fullName>
    </submittedName>
</protein>
<keyword evidence="2" id="KW-1185">Reference proteome</keyword>
<gene>
    <name evidence="1" type="ORF">PanWU01x14_160510</name>
</gene>
<accession>A0A2P5CE14</accession>
<proteinExistence type="predicted"/>
<dbReference type="AlphaFoldDB" id="A0A2P5CE14"/>
<sequence length="89" mass="9975">MPQPTTDPSIAAMLTNDPVITIPQLSTTNFIDVPIVLEARSNRRKLNVWKTSDTQGGYEQFTPFIDALETTNNNKGKTCDEGKKKVFKF</sequence>
<reference evidence="2" key="1">
    <citation type="submission" date="2016-06" db="EMBL/GenBank/DDBJ databases">
        <title>Parallel loss of symbiosis genes in relatives of nitrogen-fixing non-legume Parasponia.</title>
        <authorList>
            <person name="Van Velzen R."/>
            <person name="Holmer R."/>
            <person name="Bu F."/>
            <person name="Rutten L."/>
            <person name="Van Zeijl A."/>
            <person name="Liu W."/>
            <person name="Santuari L."/>
            <person name="Cao Q."/>
            <person name="Sharma T."/>
            <person name="Shen D."/>
            <person name="Roswanjaya Y."/>
            <person name="Wardhani T."/>
            <person name="Kalhor M.S."/>
            <person name="Jansen J."/>
            <person name="Van den Hoogen J."/>
            <person name="Gungor B."/>
            <person name="Hartog M."/>
            <person name="Hontelez J."/>
            <person name="Verver J."/>
            <person name="Yang W.-C."/>
            <person name="Schijlen E."/>
            <person name="Repin R."/>
            <person name="Schilthuizen M."/>
            <person name="Schranz E."/>
            <person name="Heidstra R."/>
            <person name="Miyata K."/>
            <person name="Fedorova E."/>
            <person name="Kohlen W."/>
            <person name="Bisseling T."/>
            <person name="Smit S."/>
            <person name="Geurts R."/>
        </authorList>
    </citation>
    <scope>NUCLEOTIDE SEQUENCE [LARGE SCALE GENOMIC DNA]</scope>
    <source>
        <strain evidence="2">cv. WU1-14</strain>
    </source>
</reference>
<organism evidence="1 2">
    <name type="scientific">Parasponia andersonii</name>
    <name type="common">Sponia andersonii</name>
    <dbReference type="NCBI Taxonomy" id="3476"/>
    <lineage>
        <taxon>Eukaryota</taxon>
        <taxon>Viridiplantae</taxon>
        <taxon>Streptophyta</taxon>
        <taxon>Embryophyta</taxon>
        <taxon>Tracheophyta</taxon>
        <taxon>Spermatophyta</taxon>
        <taxon>Magnoliopsida</taxon>
        <taxon>eudicotyledons</taxon>
        <taxon>Gunneridae</taxon>
        <taxon>Pentapetalae</taxon>
        <taxon>rosids</taxon>
        <taxon>fabids</taxon>
        <taxon>Rosales</taxon>
        <taxon>Cannabaceae</taxon>
        <taxon>Parasponia</taxon>
    </lineage>
</organism>
<evidence type="ECO:0000313" key="1">
    <source>
        <dbReference type="EMBL" id="PON59302.1"/>
    </source>
</evidence>
<name>A0A2P5CE14_PARAD</name>
<evidence type="ECO:0000313" key="2">
    <source>
        <dbReference type="Proteomes" id="UP000237105"/>
    </source>
</evidence>